<reference evidence="1 2" key="1">
    <citation type="submission" date="2023-04" db="EMBL/GenBank/DDBJ databases">
        <title>Colletotrichum tabacum stain YC1 causing leaf anthracnose on Nicotiana tabacum(L.) cv.</title>
        <authorList>
            <person name="Ji Z."/>
            <person name="Wang M."/>
            <person name="Zhang J."/>
            <person name="Wang N."/>
            <person name="Zhou Z."/>
        </authorList>
    </citation>
    <scope>NUCLEOTIDE SEQUENCE [LARGE SCALE GENOMIC DNA]</scope>
    <source>
        <strain evidence="1 2">YC1</strain>
    </source>
</reference>
<dbReference type="Proteomes" id="UP001327957">
    <property type="component" value="Unassembled WGS sequence"/>
</dbReference>
<name>A0AAV9SSW3_9PEZI</name>
<gene>
    <name evidence="1" type="ORF">QIS74_13725</name>
</gene>
<proteinExistence type="predicted"/>
<dbReference type="EMBL" id="JASAOK010000056">
    <property type="protein sequence ID" value="KAK6206306.1"/>
    <property type="molecule type" value="Genomic_DNA"/>
</dbReference>
<dbReference type="AlphaFoldDB" id="A0AAV9SSW3"/>
<keyword evidence="2" id="KW-1185">Reference proteome</keyword>
<evidence type="ECO:0000313" key="1">
    <source>
        <dbReference type="EMBL" id="KAK6206306.1"/>
    </source>
</evidence>
<protein>
    <submittedName>
        <fullName evidence="1">Uncharacterized protein</fullName>
    </submittedName>
</protein>
<accession>A0AAV9SSW3</accession>
<evidence type="ECO:0000313" key="2">
    <source>
        <dbReference type="Proteomes" id="UP001327957"/>
    </source>
</evidence>
<organism evidence="1 2">
    <name type="scientific">Colletotrichum tabaci</name>
    <dbReference type="NCBI Taxonomy" id="1209068"/>
    <lineage>
        <taxon>Eukaryota</taxon>
        <taxon>Fungi</taxon>
        <taxon>Dikarya</taxon>
        <taxon>Ascomycota</taxon>
        <taxon>Pezizomycotina</taxon>
        <taxon>Sordariomycetes</taxon>
        <taxon>Hypocreomycetidae</taxon>
        <taxon>Glomerellales</taxon>
        <taxon>Glomerellaceae</taxon>
        <taxon>Colletotrichum</taxon>
        <taxon>Colletotrichum destructivum species complex</taxon>
    </lineage>
</organism>
<sequence length="63" mass="7233">MKWTPVTRPNACLKLFPSDFVGDATKLPTQYIRPPRYDRSRPAPIQLPLHKIESCIREAADLL</sequence>
<comment type="caution">
    <text evidence="1">The sequence shown here is derived from an EMBL/GenBank/DDBJ whole genome shotgun (WGS) entry which is preliminary data.</text>
</comment>